<dbReference type="Pfam" id="PF08608">
    <property type="entry name" value="Wyosine_form"/>
    <property type="match status" value="1"/>
</dbReference>
<feature type="domain" description="tRNA wybutosine-synthesis" evidence="1">
    <location>
        <begin position="179"/>
        <end position="226"/>
    </location>
</feature>
<feature type="domain" description="Mycothiol-dependent maleylpyruvate isomerase metal-binding" evidence="2">
    <location>
        <begin position="7"/>
        <end position="143"/>
    </location>
</feature>
<dbReference type="NCBIfam" id="TIGR03083">
    <property type="entry name" value="maleylpyruvate isomerase family mycothiol-dependent enzyme"/>
    <property type="match status" value="1"/>
</dbReference>
<dbReference type="SUPFAM" id="SSF109854">
    <property type="entry name" value="DinB/YfiT-like putative metalloenzymes"/>
    <property type="match status" value="1"/>
</dbReference>
<gene>
    <name evidence="3" type="ORF">DFJ66_0167</name>
</gene>
<sequence>MDVITALRATGDDFDRMIADLDDTAWSLPTPSPGWTVKHQVAHLTAIFGMAGLAAGDGDRFRAMLAGLSADFDANVAGAMAPHLALDTTALVERWQQTKSSAIGALAAVPADTVVPWLVNPLPPSVLAGAGMMELFGHGQDVADALGVHREWDDRLGYLVGFAVRTKDFGYLARGEEPPAEEFRFEITAPSGARWEYGPEDAAQRVTGSAEDFCLLVTRRRHHADLDVQAEGEVATRWLEIAQAYRGPAGKGRRPGQFALSKLD</sequence>
<evidence type="ECO:0000259" key="1">
    <source>
        <dbReference type="Pfam" id="PF08608"/>
    </source>
</evidence>
<protein>
    <submittedName>
        <fullName evidence="3">Uncharacterized protein (TIGR03084 family)</fullName>
    </submittedName>
</protein>
<organism evidence="3 4">
    <name type="scientific">Saccharothrix variisporea</name>
    <dbReference type="NCBI Taxonomy" id="543527"/>
    <lineage>
        <taxon>Bacteria</taxon>
        <taxon>Bacillati</taxon>
        <taxon>Actinomycetota</taxon>
        <taxon>Actinomycetes</taxon>
        <taxon>Pseudonocardiales</taxon>
        <taxon>Pseudonocardiaceae</taxon>
        <taxon>Saccharothrix</taxon>
    </lineage>
</organism>
<dbReference type="InterPro" id="IPR017517">
    <property type="entry name" value="Maleyloyr_isom"/>
</dbReference>
<dbReference type="Gene3D" id="1.20.120.450">
    <property type="entry name" value="dinb family like domain"/>
    <property type="match status" value="1"/>
</dbReference>
<proteinExistence type="predicted"/>
<evidence type="ECO:0000259" key="2">
    <source>
        <dbReference type="Pfam" id="PF11716"/>
    </source>
</evidence>
<keyword evidence="4" id="KW-1185">Reference proteome</keyword>
<dbReference type="InterPro" id="IPR024344">
    <property type="entry name" value="MDMPI_metal-binding"/>
</dbReference>
<dbReference type="Pfam" id="PF11716">
    <property type="entry name" value="MDMPI_N"/>
    <property type="match status" value="1"/>
</dbReference>
<dbReference type="AlphaFoldDB" id="A0A495X013"/>
<comment type="caution">
    <text evidence="3">The sequence shown here is derived from an EMBL/GenBank/DDBJ whole genome shotgun (WGS) entry which is preliminary data.</text>
</comment>
<dbReference type="InterPro" id="IPR017518">
    <property type="entry name" value="CHP03084"/>
</dbReference>
<dbReference type="NCBIfam" id="TIGR03084">
    <property type="entry name" value="TIGR03084 family metal-binding protein"/>
    <property type="match status" value="1"/>
</dbReference>
<dbReference type="Proteomes" id="UP000272729">
    <property type="component" value="Unassembled WGS sequence"/>
</dbReference>
<dbReference type="OrthoDB" id="113180at2"/>
<dbReference type="InterPro" id="IPR034660">
    <property type="entry name" value="DinB/YfiT-like"/>
</dbReference>
<evidence type="ECO:0000313" key="3">
    <source>
        <dbReference type="EMBL" id="RKT66999.1"/>
    </source>
</evidence>
<dbReference type="RefSeq" id="WP_121216977.1">
    <property type="nucleotide sequence ID" value="NZ_JBIUBA010000032.1"/>
</dbReference>
<dbReference type="InterPro" id="IPR013917">
    <property type="entry name" value="tRNA_wybutosine-synth"/>
</dbReference>
<name>A0A495X013_9PSEU</name>
<dbReference type="GO" id="GO:0046872">
    <property type="term" value="F:metal ion binding"/>
    <property type="evidence" value="ECO:0007669"/>
    <property type="project" value="InterPro"/>
</dbReference>
<reference evidence="3 4" key="1">
    <citation type="submission" date="2018-10" db="EMBL/GenBank/DDBJ databases">
        <title>Sequencing the genomes of 1000 actinobacteria strains.</title>
        <authorList>
            <person name="Klenk H.-P."/>
        </authorList>
    </citation>
    <scope>NUCLEOTIDE SEQUENCE [LARGE SCALE GENOMIC DNA]</scope>
    <source>
        <strain evidence="3 4">DSM 43911</strain>
    </source>
</reference>
<evidence type="ECO:0000313" key="4">
    <source>
        <dbReference type="Proteomes" id="UP000272729"/>
    </source>
</evidence>
<dbReference type="EMBL" id="RBXR01000001">
    <property type="protein sequence ID" value="RKT66999.1"/>
    <property type="molecule type" value="Genomic_DNA"/>
</dbReference>
<accession>A0A495X013</accession>